<name>D3AZX7_HETP5</name>
<dbReference type="Proteomes" id="UP000001396">
    <property type="component" value="Unassembled WGS sequence"/>
</dbReference>
<comment type="caution">
    <text evidence="2">The sequence shown here is derived from an EMBL/GenBank/DDBJ whole genome shotgun (WGS) entry which is preliminary data.</text>
</comment>
<evidence type="ECO:0000313" key="3">
    <source>
        <dbReference type="Proteomes" id="UP000001396"/>
    </source>
</evidence>
<gene>
    <name evidence="2" type="ORF">PPL_01591</name>
</gene>
<evidence type="ECO:0000313" key="2">
    <source>
        <dbReference type="EMBL" id="EFA84601.1"/>
    </source>
</evidence>
<dbReference type="RefSeq" id="XP_020436714.1">
    <property type="nucleotide sequence ID" value="XM_020572597.1"/>
</dbReference>
<reference evidence="2 3" key="1">
    <citation type="journal article" date="2011" name="Genome Res.">
        <title>Phylogeny-wide analysis of social amoeba genomes highlights ancient origins for complex intercellular communication.</title>
        <authorList>
            <person name="Heidel A.J."/>
            <person name="Lawal H.M."/>
            <person name="Felder M."/>
            <person name="Schilde C."/>
            <person name="Helps N.R."/>
            <person name="Tunggal B."/>
            <person name="Rivero F."/>
            <person name="John U."/>
            <person name="Schleicher M."/>
            <person name="Eichinger L."/>
            <person name="Platzer M."/>
            <person name="Noegel A.A."/>
            <person name="Schaap P."/>
            <person name="Gloeckner G."/>
        </authorList>
    </citation>
    <scope>NUCLEOTIDE SEQUENCE [LARGE SCALE GENOMIC DNA]</scope>
    <source>
        <strain evidence="3">ATCC 26659 / Pp 5 / PN500</strain>
    </source>
</reference>
<protein>
    <recommendedName>
        <fullName evidence="1">G domain-containing protein</fullName>
    </recommendedName>
</protein>
<dbReference type="InterPro" id="IPR027417">
    <property type="entry name" value="P-loop_NTPase"/>
</dbReference>
<organism evidence="2 3">
    <name type="scientific">Heterostelium pallidum (strain ATCC 26659 / Pp 5 / PN500)</name>
    <name type="common">Cellular slime mold</name>
    <name type="synonym">Polysphondylium pallidum</name>
    <dbReference type="NCBI Taxonomy" id="670386"/>
    <lineage>
        <taxon>Eukaryota</taxon>
        <taxon>Amoebozoa</taxon>
        <taxon>Evosea</taxon>
        <taxon>Eumycetozoa</taxon>
        <taxon>Dictyostelia</taxon>
        <taxon>Acytosteliales</taxon>
        <taxon>Acytosteliaceae</taxon>
        <taxon>Heterostelium</taxon>
    </lineage>
</organism>
<dbReference type="AlphaFoldDB" id="D3AZX7"/>
<dbReference type="PANTHER" id="PTHR32046">
    <property type="entry name" value="G DOMAIN-CONTAINING PROTEIN"/>
    <property type="match status" value="1"/>
</dbReference>
<feature type="domain" description="G" evidence="1">
    <location>
        <begin position="9"/>
        <end position="104"/>
    </location>
</feature>
<dbReference type="Gene3D" id="3.40.50.300">
    <property type="entry name" value="P-loop containing nucleotide triphosphate hydrolases"/>
    <property type="match status" value="1"/>
</dbReference>
<dbReference type="PANTHER" id="PTHR32046:SF12">
    <property type="entry name" value="AIG1-TYPE G DOMAIN-CONTAINING PROTEIN"/>
    <property type="match status" value="1"/>
</dbReference>
<dbReference type="EMBL" id="ADBJ01000008">
    <property type="protein sequence ID" value="EFA84601.1"/>
    <property type="molecule type" value="Genomic_DNA"/>
</dbReference>
<accession>D3AZX7</accession>
<proteinExistence type="predicted"/>
<sequence length="290" mass="33741">MNIKTKNNICILGGRGVGKTDFIKLLFCKIKGISSVDQINLTTIDINEKIDNIYTFIDFPTISLSPRNQEANTLKILEQFSHLQQIKCIVIVLNGSLQKDTLEIQYSNDRICQIIPNSLRNNIVFLLTHSWKENSCFEFEGRKLEKMVQKDKENIFFLNNTSFNNNNNMNGGGNQRKRLQINFEEGMEVVDNLLSYISKLESVTTMDFGRTLKSKNNISSSFQEISQLLYKKDQLKRENRCYLLLINLIFAWFRHKTTEKEIRIKVEIIKNESTNLIKLNTQLRHMSLSD</sequence>
<dbReference type="InParanoid" id="D3AZX7"/>
<dbReference type="Pfam" id="PF01926">
    <property type="entry name" value="MMR_HSR1"/>
    <property type="match status" value="1"/>
</dbReference>
<dbReference type="GO" id="GO:0005525">
    <property type="term" value="F:GTP binding"/>
    <property type="evidence" value="ECO:0007669"/>
    <property type="project" value="InterPro"/>
</dbReference>
<dbReference type="STRING" id="670386.D3AZX7"/>
<evidence type="ECO:0000259" key="1">
    <source>
        <dbReference type="Pfam" id="PF01926"/>
    </source>
</evidence>
<dbReference type="InterPro" id="IPR006073">
    <property type="entry name" value="GTP-bd"/>
</dbReference>
<dbReference type="SUPFAM" id="SSF52540">
    <property type="entry name" value="P-loop containing nucleoside triphosphate hydrolases"/>
    <property type="match status" value="1"/>
</dbReference>
<dbReference type="GeneID" id="31357120"/>
<keyword evidence="3" id="KW-1185">Reference proteome</keyword>